<sequence length="325" mass="36440">MKKINVVSEFAPLRSVVLAQSQFCFPSEKGDEAFDDSFLTEENAKLARNSAGKDLALVDPEKQQRWEIEKQTMQALLESYGVEVLRPRLLTDYEKESGVQSGVGYSNFFSRDPFFTVGNLLIEGNLKFMHRRHEILPIRPILNEWMAEADGYYLAIPQPDTSMSENSEAGPFIEGGDVLVLGKTVFVGYSGLASNLQGILWLQHLLQHFGYEVIPVRLHPHILHLDCALSLLREGLMIVCGEAFLDGVPKELQTWEKIPVSLKEASLLMTNGLPINDHVYITDSAFIALIEQIQARGIVVHGIDYQVSRIFGGSFRCTTQALVRE</sequence>
<keyword evidence="2 3" id="KW-0808">Transferase</keyword>
<dbReference type="Gene3D" id="3.75.10.10">
    <property type="entry name" value="L-arginine/glycine Amidinotransferase, Chain A"/>
    <property type="match status" value="1"/>
</dbReference>
<proteinExistence type="inferred from homology"/>
<dbReference type="GO" id="GO:0015067">
    <property type="term" value="F:amidinotransferase activity"/>
    <property type="evidence" value="ECO:0007669"/>
    <property type="project" value="InterPro"/>
</dbReference>
<evidence type="ECO:0000313" key="4">
    <source>
        <dbReference type="EMBL" id="WYJ91392.1"/>
    </source>
</evidence>
<accession>A0A242JZE4</accession>
<dbReference type="SUPFAM" id="SSF55909">
    <property type="entry name" value="Pentein"/>
    <property type="match status" value="1"/>
</dbReference>
<dbReference type="RefSeq" id="WP_086350871.1">
    <property type="nucleotide sequence ID" value="NZ_CP147247.1"/>
</dbReference>
<evidence type="ECO:0000256" key="1">
    <source>
        <dbReference type="ARBA" id="ARBA00006943"/>
    </source>
</evidence>
<evidence type="ECO:0000313" key="5">
    <source>
        <dbReference type="Proteomes" id="UP000195141"/>
    </source>
</evidence>
<reference evidence="4" key="2">
    <citation type="submission" date="2017-05" db="EMBL/GenBank/DDBJ databases">
        <authorList>
            <consortium name="The Broad Institute Genomics Platform"/>
            <consortium name="The Broad Institute Genomic Center for Infectious Diseases"/>
            <person name="Earl A."/>
            <person name="Manson A."/>
            <person name="Schwartman J."/>
            <person name="Gilmore M."/>
            <person name="Abouelleil A."/>
            <person name="Cao P."/>
            <person name="Chapman S."/>
            <person name="Cusick C."/>
            <person name="Shea T."/>
            <person name="Young S."/>
            <person name="Neafsey D."/>
            <person name="Nusbaum C."/>
            <person name="Birren B."/>
        </authorList>
    </citation>
    <scope>NUCLEOTIDE SEQUENCE</scope>
    <source>
        <strain evidence="4">9E7_DIV0242</strain>
    </source>
</reference>
<reference evidence="3" key="1">
    <citation type="submission" date="2017-05" db="EMBL/GenBank/DDBJ databases">
        <title>The Genome Sequence of Enterococcus sp. 9E7_DIV0242.</title>
        <authorList>
            <consortium name="The Broad Institute Genomics Platform"/>
            <consortium name="The Broad Institute Genomic Center for Infectious Diseases"/>
            <person name="Earl A."/>
            <person name="Manson A."/>
            <person name="Schwartman J."/>
            <person name="Gilmore M."/>
            <person name="Abouelleil A."/>
            <person name="Cao P."/>
            <person name="Chapman S."/>
            <person name="Cusick C."/>
            <person name="Shea T."/>
            <person name="Young S."/>
            <person name="Neafsey D."/>
            <person name="Nusbaum C."/>
            <person name="Birren B."/>
        </authorList>
    </citation>
    <scope>NUCLEOTIDE SEQUENCE [LARGE SCALE GENOMIC DNA]</scope>
    <source>
        <strain evidence="3">9E7_DIV0242</strain>
    </source>
</reference>
<dbReference type="PANTHER" id="PTHR10488:SF1">
    <property type="entry name" value="GLYCINE AMIDINOTRANSFERASE, MITOCHONDRIAL"/>
    <property type="match status" value="1"/>
</dbReference>
<name>A0A242JZE4_9ENTE</name>
<dbReference type="AlphaFoldDB" id="A0A242JZE4"/>
<protein>
    <submittedName>
        <fullName evidence="3">Amidinotransferase</fullName>
    </submittedName>
</protein>
<reference evidence="4" key="3">
    <citation type="submission" date="2024-03" db="EMBL/GenBank/DDBJ databases">
        <title>The Genome Sequence of Enterococcus sp. DIV0242b.</title>
        <authorList>
            <consortium name="The Broad Institute Genomics Platform"/>
            <consortium name="The Broad Institute Microbial Omics Core"/>
            <consortium name="The Broad Institute Genomic Center for Infectious Diseases"/>
            <person name="Earl A."/>
            <person name="Manson A."/>
            <person name="Gilmore M."/>
            <person name="Schwartman J."/>
            <person name="Shea T."/>
            <person name="Abouelleil A."/>
            <person name="Cao P."/>
            <person name="Chapman S."/>
            <person name="Cusick C."/>
            <person name="Young S."/>
            <person name="Neafsey D."/>
            <person name="Nusbaum C."/>
            <person name="Birren B."/>
        </authorList>
    </citation>
    <scope>NUCLEOTIDE SEQUENCE</scope>
    <source>
        <strain evidence="4">9E7_DIV0242</strain>
    </source>
</reference>
<dbReference type="EMBL" id="NGMM01000008">
    <property type="protein sequence ID" value="OTP10592.1"/>
    <property type="molecule type" value="Genomic_DNA"/>
</dbReference>
<evidence type="ECO:0000256" key="2">
    <source>
        <dbReference type="ARBA" id="ARBA00022679"/>
    </source>
</evidence>
<gene>
    <name evidence="4" type="ORF">A5888_003160</name>
    <name evidence="3" type="ORF">A5888_003890</name>
</gene>
<dbReference type="Pfam" id="PF19420">
    <property type="entry name" value="DDAH_eukar"/>
    <property type="match status" value="1"/>
</dbReference>
<evidence type="ECO:0000313" key="3">
    <source>
        <dbReference type="EMBL" id="OTP10592.1"/>
    </source>
</evidence>
<organism evidence="3">
    <name type="scientific">Candidatus Enterococcus clewellii</name>
    <dbReference type="NCBI Taxonomy" id="1834193"/>
    <lineage>
        <taxon>Bacteria</taxon>
        <taxon>Bacillati</taxon>
        <taxon>Bacillota</taxon>
        <taxon>Bacilli</taxon>
        <taxon>Lactobacillales</taxon>
        <taxon>Enterococcaceae</taxon>
        <taxon>Enterococcus</taxon>
    </lineage>
</organism>
<dbReference type="PANTHER" id="PTHR10488">
    <property type="entry name" value="GLYCINE AMIDINOTRANSFERASE, MITOCHONDRIAL"/>
    <property type="match status" value="1"/>
</dbReference>
<dbReference type="OrthoDB" id="9814070at2"/>
<dbReference type="Proteomes" id="UP000195141">
    <property type="component" value="Chromosome"/>
</dbReference>
<dbReference type="EMBL" id="CP147247">
    <property type="protein sequence ID" value="WYJ91392.1"/>
    <property type="molecule type" value="Genomic_DNA"/>
</dbReference>
<comment type="similarity">
    <text evidence="1">Belongs to the amidinotransferase family.</text>
</comment>
<keyword evidence="5" id="KW-1185">Reference proteome</keyword>
<dbReference type="InterPro" id="IPR033195">
    <property type="entry name" value="AmidinoTrfase"/>
</dbReference>